<reference evidence="8 9" key="1">
    <citation type="journal article" date="2014" name="PLoS ONE">
        <title>The first complete genome sequence of the class fimbriimonadia in the phylum armatimonadetes.</title>
        <authorList>
            <person name="Hu Z.Y."/>
            <person name="Wang Y.Z."/>
            <person name="Im W.T."/>
            <person name="Wang S.Y."/>
            <person name="Zhao G.P."/>
            <person name="Zheng H.J."/>
            <person name="Quan Z.X."/>
        </authorList>
    </citation>
    <scope>NUCLEOTIDE SEQUENCE [LARGE SCALE GENOMIC DNA]</scope>
    <source>
        <strain evidence="8">Gsoil 348</strain>
    </source>
</reference>
<dbReference type="InterPro" id="IPR036291">
    <property type="entry name" value="NAD(P)-bd_dom_sf"/>
</dbReference>
<gene>
    <name evidence="8" type="ORF">OP10G_4416</name>
</gene>
<dbReference type="Pfam" id="PF21252">
    <property type="entry name" value="Glyco_hydro_109_C"/>
    <property type="match status" value="1"/>
</dbReference>
<dbReference type="HOGENOM" id="CLU_057076_0_0_0"/>
<dbReference type="GO" id="GO:0000166">
    <property type="term" value="F:nucleotide binding"/>
    <property type="evidence" value="ECO:0007669"/>
    <property type="project" value="InterPro"/>
</dbReference>
<keyword evidence="3" id="KW-0378">Hydrolase</keyword>
<evidence type="ECO:0000256" key="1">
    <source>
        <dbReference type="ARBA" id="ARBA00001911"/>
    </source>
</evidence>
<dbReference type="Proteomes" id="UP000027982">
    <property type="component" value="Chromosome"/>
</dbReference>
<dbReference type="KEGG" id="fgi:OP10G_4416"/>
<dbReference type="eggNOG" id="COG0673">
    <property type="taxonomic scope" value="Bacteria"/>
</dbReference>
<keyword evidence="4" id="KW-0560">Oxidoreductase</keyword>
<dbReference type="EMBL" id="CP007139">
    <property type="protein sequence ID" value="AIE87784.1"/>
    <property type="molecule type" value="Genomic_DNA"/>
</dbReference>
<dbReference type="AlphaFoldDB" id="A0A068NZ15"/>
<dbReference type="InterPro" id="IPR000683">
    <property type="entry name" value="Gfo/Idh/MocA-like_OxRdtase_N"/>
</dbReference>
<dbReference type="InterPro" id="IPR049303">
    <property type="entry name" value="Glyco_hydro_109_C"/>
</dbReference>
<dbReference type="PANTHER" id="PTHR43818">
    <property type="entry name" value="BCDNA.GH03377"/>
    <property type="match status" value="1"/>
</dbReference>
<keyword evidence="9" id="KW-1185">Reference proteome</keyword>
<sequence>MGKLRIGIVGRRGTAHVAGFRAHPSAEVVAICDLDPRRVESEAAAHDIPLRFTSFDEMLERVDAVFVATPMQLHAEQVVQSLGAGKHVLSEVTACVSLEECWAIRDAVLASGKTYMMAENYGYRREAVLVCEMARHGLFGELYYGEGEYLHDMKPYHHLADGTPSWRYRWQVGQPGNTYPTHSLGPVMQWFKAVDPSERVESVLCVGSGRYSDPEHPHDDTTNTLLRLSSGKQIRLRLDMMSNRPHQMTYYALQGTHGVYEASRQQGGPSQVWIGKNPPPGPVKDEHREWRPLSDFEALLPDWWLDLSTEAERSGHGGGDFFVAYSFVDAVVEQRPASIDLYDGLEWTAAGLCSQISIARGGEWIKLPDFRSQAA</sequence>
<dbReference type="SUPFAM" id="SSF51735">
    <property type="entry name" value="NAD(P)-binding Rossmann-fold domains"/>
    <property type="match status" value="1"/>
</dbReference>
<dbReference type="STRING" id="661478.OP10G_4416"/>
<name>A0A068NZ15_FIMGI</name>
<feature type="domain" description="Gfo/Idh/MocA-like oxidoreductase N-terminal" evidence="6">
    <location>
        <begin position="5"/>
        <end position="117"/>
    </location>
</feature>
<dbReference type="Pfam" id="PF01408">
    <property type="entry name" value="GFO_IDH_MocA"/>
    <property type="match status" value="1"/>
</dbReference>
<dbReference type="Gene3D" id="3.30.360.10">
    <property type="entry name" value="Dihydrodipicolinate Reductase, domain 2"/>
    <property type="match status" value="1"/>
</dbReference>
<dbReference type="InterPro" id="IPR050463">
    <property type="entry name" value="Gfo/Idh/MocA_oxidrdct_glycsds"/>
</dbReference>
<evidence type="ECO:0000256" key="3">
    <source>
        <dbReference type="ARBA" id="ARBA00022801"/>
    </source>
</evidence>
<accession>A0A068NZ15</accession>
<evidence type="ECO:0000256" key="5">
    <source>
        <dbReference type="ARBA" id="ARBA00023295"/>
    </source>
</evidence>
<comment type="cofactor">
    <cofactor evidence="1">
        <name>NAD(+)</name>
        <dbReference type="ChEBI" id="CHEBI:57540"/>
    </cofactor>
</comment>
<dbReference type="SUPFAM" id="SSF55347">
    <property type="entry name" value="Glyceraldehyde-3-phosphate dehydrogenase-like, C-terminal domain"/>
    <property type="match status" value="1"/>
</dbReference>
<evidence type="ECO:0000259" key="6">
    <source>
        <dbReference type="Pfam" id="PF01408"/>
    </source>
</evidence>
<keyword evidence="5" id="KW-0326">Glycosidase</keyword>
<comment type="similarity">
    <text evidence="2">Belongs to the Gfo/Idh/MocA family. Glycosyl hydrolase 109 subfamily.</text>
</comment>
<dbReference type="GO" id="GO:0016798">
    <property type="term" value="F:hydrolase activity, acting on glycosyl bonds"/>
    <property type="evidence" value="ECO:0007669"/>
    <property type="project" value="UniProtKB-KW"/>
</dbReference>
<evidence type="ECO:0000259" key="7">
    <source>
        <dbReference type="Pfam" id="PF21252"/>
    </source>
</evidence>
<feature type="domain" description="Glycosyl hydrolase 109 C-terminal" evidence="7">
    <location>
        <begin position="130"/>
        <end position="265"/>
    </location>
</feature>
<dbReference type="Gene3D" id="3.40.50.720">
    <property type="entry name" value="NAD(P)-binding Rossmann-like Domain"/>
    <property type="match status" value="1"/>
</dbReference>
<dbReference type="RefSeq" id="WP_052547903.1">
    <property type="nucleotide sequence ID" value="NZ_CP007139.1"/>
</dbReference>
<evidence type="ECO:0000256" key="2">
    <source>
        <dbReference type="ARBA" id="ARBA00009329"/>
    </source>
</evidence>
<evidence type="ECO:0000313" key="9">
    <source>
        <dbReference type="Proteomes" id="UP000027982"/>
    </source>
</evidence>
<evidence type="ECO:0000256" key="4">
    <source>
        <dbReference type="ARBA" id="ARBA00023002"/>
    </source>
</evidence>
<proteinExistence type="inferred from homology"/>
<dbReference type="GO" id="GO:0016491">
    <property type="term" value="F:oxidoreductase activity"/>
    <property type="evidence" value="ECO:0007669"/>
    <property type="project" value="UniProtKB-KW"/>
</dbReference>
<organism evidence="8 9">
    <name type="scientific">Fimbriimonas ginsengisoli Gsoil 348</name>
    <dbReference type="NCBI Taxonomy" id="661478"/>
    <lineage>
        <taxon>Bacteria</taxon>
        <taxon>Bacillati</taxon>
        <taxon>Armatimonadota</taxon>
        <taxon>Fimbriimonadia</taxon>
        <taxon>Fimbriimonadales</taxon>
        <taxon>Fimbriimonadaceae</taxon>
        <taxon>Fimbriimonas</taxon>
    </lineage>
</organism>
<dbReference type="OrthoDB" id="9771072at2"/>
<evidence type="ECO:0000313" key="8">
    <source>
        <dbReference type="EMBL" id="AIE87784.1"/>
    </source>
</evidence>
<protein>
    <submittedName>
        <fullName evidence="8">NADH-dependent dehydrogenase</fullName>
    </submittedName>
</protein>
<dbReference type="PANTHER" id="PTHR43818:SF11">
    <property type="entry name" value="BCDNA.GH03377"/>
    <property type="match status" value="1"/>
</dbReference>